<evidence type="ECO:0000256" key="1">
    <source>
        <dbReference type="SAM" id="MobiDB-lite"/>
    </source>
</evidence>
<sequence length="271" mass="29029">MSSNTTRLLTFITPFETDSIDCSFDSCARSDDTSPTDGVSEGDDADACVFDENRGDCGDDVASGEVGSVGVLSVCARRGRRKRGRASSAVADTGGEMCGRGVVDFRLFAASASRLSFSLFFPYLTDIEVSRPVVACPSPGHFDILHCCFFPSLLHPPRPSPPSIFPTLAFLMYLRGPCALSAIDETRAKFHCSTPFNSIAGERATIKQTEHGGSESIGKDDEEMAVPTEQTRREDAASGRAPKSHPKQGRGCPASEMAKQAEAQREASETQ</sequence>
<evidence type="ECO:0000313" key="3">
    <source>
        <dbReference type="Proteomes" id="UP001281761"/>
    </source>
</evidence>
<protein>
    <submittedName>
        <fullName evidence="2">Uncharacterized protein</fullName>
    </submittedName>
</protein>
<proteinExistence type="predicted"/>
<feature type="compositionally biased region" description="Basic and acidic residues" evidence="1">
    <location>
        <begin position="204"/>
        <end position="219"/>
    </location>
</feature>
<comment type="caution">
    <text evidence="2">The sequence shown here is derived from an EMBL/GenBank/DDBJ whole genome shotgun (WGS) entry which is preliminary data.</text>
</comment>
<feature type="region of interest" description="Disordered" evidence="1">
    <location>
        <begin position="203"/>
        <end position="271"/>
    </location>
</feature>
<dbReference type="Proteomes" id="UP001281761">
    <property type="component" value="Unassembled WGS sequence"/>
</dbReference>
<keyword evidence="3" id="KW-1185">Reference proteome</keyword>
<gene>
    <name evidence="2" type="ORF">BLNAU_14328</name>
</gene>
<feature type="compositionally biased region" description="Basic and acidic residues" evidence="1">
    <location>
        <begin position="262"/>
        <end position="271"/>
    </location>
</feature>
<evidence type="ECO:0000313" key="2">
    <source>
        <dbReference type="EMBL" id="KAK2950657.1"/>
    </source>
</evidence>
<reference evidence="2 3" key="1">
    <citation type="journal article" date="2022" name="bioRxiv">
        <title>Genomics of Preaxostyla Flagellates Illuminates Evolutionary Transitions and the Path Towards Mitochondrial Loss.</title>
        <authorList>
            <person name="Novak L.V.F."/>
            <person name="Treitli S.C."/>
            <person name="Pyrih J."/>
            <person name="Halakuc P."/>
            <person name="Pipaliya S.V."/>
            <person name="Vacek V."/>
            <person name="Brzon O."/>
            <person name="Soukal P."/>
            <person name="Eme L."/>
            <person name="Dacks J.B."/>
            <person name="Karnkowska A."/>
            <person name="Elias M."/>
            <person name="Hampl V."/>
        </authorList>
    </citation>
    <scope>NUCLEOTIDE SEQUENCE [LARGE SCALE GENOMIC DNA]</scope>
    <source>
        <strain evidence="2">NAU3</strain>
        <tissue evidence="2">Gut</tissue>
    </source>
</reference>
<name>A0ABQ9XH58_9EUKA</name>
<organism evidence="2 3">
    <name type="scientific">Blattamonas nauphoetae</name>
    <dbReference type="NCBI Taxonomy" id="2049346"/>
    <lineage>
        <taxon>Eukaryota</taxon>
        <taxon>Metamonada</taxon>
        <taxon>Preaxostyla</taxon>
        <taxon>Oxymonadida</taxon>
        <taxon>Blattamonas</taxon>
    </lineage>
</organism>
<accession>A0ABQ9XH58</accession>
<dbReference type="EMBL" id="JARBJD010000131">
    <property type="protein sequence ID" value="KAK2950657.1"/>
    <property type="molecule type" value="Genomic_DNA"/>
</dbReference>